<reference evidence="1" key="1">
    <citation type="submission" date="2020-08" db="EMBL/GenBank/DDBJ databases">
        <authorList>
            <person name="Uke A."/>
            <person name="Chhe C."/>
            <person name="Baramee S."/>
            <person name="Kosugi A."/>
        </authorList>
    </citation>
    <scope>NUCLEOTIDE SEQUENCE</scope>
    <source>
        <strain evidence="1">DA-C8</strain>
    </source>
</reference>
<name>A0A916QFR7_9BACL</name>
<organism evidence="1 2">
    <name type="scientific">Insulibacter thermoxylanivorax</name>
    <dbReference type="NCBI Taxonomy" id="2749268"/>
    <lineage>
        <taxon>Bacteria</taxon>
        <taxon>Bacillati</taxon>
        <taxon>Bacillota</taxon>
        <taxon>Bacilli</taxon>
        <taxon>Bacillales</taxon>
        <taxon>Paenibacillaceae</taxon>
        <taxon>Insulibacter</taxon>
    </lineage>
</organism>
<reference evidence="1" key="2">
    <citation type="journal article" date="2021" name="Data Brief">
        <title>Draft genome sequence data of the facultative, thermophilic, xylanolytic bacterium Paenibacillus sp. strain DA-C8.</title>
        <authorList>
            <person name="Chhe C."/>
            <person name="Uke A."/>
            <person name="Baramee S."/>
            <person name="Ungkulpasvich U."/>
            <person name="Tachaapaikoon C."/>
            <person name="Pason P."/>
            <person name="Waeonukul R."/>
            <person name="Ratanakhanokchai K."/>
            <person name="Kosugi A."/>
        </authorList>
    </citation>
    <scope>NUCLEOTIDE SEQUENCE</scope>
    <source>
        <strain evidence="1">DA-C8</strain>
    </source>
</reference>
<dbReference type="EMBL" id="BMAQ01000014">
    <property type="protein sequence ID" value="GFR38238.1"/>
    <property type="molecule type" value="Genomic_DNA"/>
</dbReference>
<evidence type="ECO:0000313" key="1">
    <source>
        <dbReference type="EMBL" id="GFR38238.1"/>
    </source>
</evidence>
<dbReference type="Proteomes" id="UP000654993">
    <property type="component" value="Unassembled WGS sequence"/>
</dbReference>
<gene>
    <name evidence="1" type="ORF">PRECH8_15340</name>
</gene>
<evidence type="ECO:0000313" key="2">
    <source>
        <dbReference type="Proteomes" id="UP000654993"/>
    </source>
</evidence>
<comment type="caution">
    <text evidence="1">The sequence shown here is derived from an EMBL/GenBank/DDBJ whole genome shotgun (WGS) entry which is preliminary data.</text>
</comment>
<dbReference type="AlphaFoldDB" id="A0A916QFR7"/>
<keyword evidence="2" id="KW-1185">Reference proteome</keyword>
<sequence>MKIMIRNVHAGRTEDEHYIGQVEFTVDGHQRPYEIFFHSKDGRDWGYSLRFLGESGPEEEIDAVDRYLEENDEAFDMLLDAVIDAYDEV</sequence>
<proteinExistence type="predicted"/>
<dbReference type="RefSeq" id="WP_200966490.1">
    <property type="nucleotide sequence ID" value="NZ_BMAQ01000014.1"/>
</dbReference>
<accession>A0A916QFR7</accession>
<protein>
    <submittedName>
        <fullName evidence="1">Uncharacterized protein</fullName>
    </submittedName>
</protein>